<evidence type="ECO:0000259" key="4">
    <source>
        <dbReference type="PROSITE" id="PS51232"/>
    </source>
</evidence>
<evidence type="ECO:0000256" key="1">
    <source>
        <dbReference type="ARBA" id="ARBA00023449"/>
    </source>
</evidence>
<dbReference type="SMART" id="SM01139">
    <property type="entry name" value="Drf_FH3"/>
    <property type="match status" value="1"/>
</dbReference>
<evidence type="ECO:0000256" key="3">
    <source>
        <dbReference type="SAM" id="MobiDB-lite"/>
    </source>
</evidence>
<dbReference type="InterPro" id="IPR010473">
    <property type="entry name" value="GTPase-bd"/>
</dbReference>
<feature type="coiled-coil region" evidence="2">
    <location>
        <begin position="873"/>
        <end position="929"/>
    </location>
</feature>
<dbReference type="InterPro" id="IPR016024">
    <property type="entry name" value="ARM-type_fold"/>
</dbReference>
<dbReference type="PROSITE" id="PS51232">
    <property type="entry name" value="GBD_FH3"/>
    <property type="match status" value="1"/>
</dbReference>
<dbReference type="InterPro" id="IPR043592">
    <property type="entry name" value="FMNL_animal"/>
</dbReference>
<evidence type="ECO:0000313" key="6">
    <source>
        <dbReference type="Proteomes" id="UP000492821"/>
    </source>
</evidence>
<dbReference type="Pfam" id="PF06371">
    <property type="entry name" value="Drf_GBD"/>
    <property type="match status" value="2"/>
</dbReference>
<feature type="compositionally biased region" description="Polar residues" evidence="3">
    <location>
        <begin position="497"/>
        <end position="507"/>
    </location>
</feature>
<evidence type="ECO:0000259" key="5">
    <source>
        <dbReference type="PROSITE" id="PS51444"/>
    </source>
</evidence>
<dbReference type="Gene3D" id="1.20.58.2220">
    <property type="entry name" value="Formin, FH2 domain"/>
    <property type="match status" value="1"/>
</dbReference>
<accession>A0A7E4ZZK0</accession>
<dbReference type="GO" id="GO:0051015">
    <property type="term" value="F:actin filament binding"/>
    <property type="evidence" value="ECO:0007669"/>
    <property type="project" value="TreeGrafter"/>
</dbReference>
<reference evidence="6" key="1">
    <citation type="journal article" date="2013" name="Genetics">
        <title>The draft genome and transcriptome of Panagrellus redivivus are shaped by the harsh demands of a free-living lifestyle.</title>
        <authorList>
            <person name="Srinivasan J."/>
            <person name="Dillman A.R."/>
            <person name="Macchietto M.G."/>
            <person name="Heikkinen L."/>
            <person name="Lakso M."/>
            <person name="Fracchia K.M."/>
            <person name="Antoshechkin I."/>
            <person name="Mortazavi A."/>
            <person name="Wong G."/>
            <person name="Sternberg P.W."/>
        </authorList>
    </citation>
    <scope>NUCLEOTIDE SEQUENCE [LARGE SCALE GENOMIC DNA]</scope>
    <source>
        <strain evidence="6">MT8872</strain>
    </source>
</reference>
<dbReference type="PANTHER" id="PTHR45857">
    <property type="entry name" value="FORMIN-LIKE PROTEIN"/>
    <property type="match status" value="1"/>
</dbReference>
<dbReference type="Pfam" id="PF06367">
    <property type="entry name" value="Drf_FH3"/>
    <property type="match status" value="1"/>
</dbReference>
<keyword evidence="6" id="KW-1185">Reference proteome</keyword>
<dbReference type="WBParaSite" id="Pan_g4914.t2">
    <property type="protein sequence ID" value="Pan_g4914.t2"/>
    <property type="gene ID" value="Pan_g4914"/>
</dbReference>
<dbReference type="InterPro" id="IPR042201">
    <property type="entry name" value="FH2_Formin_sf"/>
</dbReference>
<dbReference type="SMART" id="SM01140">
    <property type="entry name" value="Drf_GBD"/>
    <property type="match status" value="1"/>
</dbReference>
<feature type="coiled-coil region" evidence="2">
    <location>
        <begin position="391"/>
        <end position="418"/>
    </location>
</feature>
<proteinExistence type="inferred from homology"/>
<dbReference type="InterPro" id="IPR011989">
    <property type="entry name" value="ARM-like"/>
</dbReference>
<organism evidence="6 7">
    <name type="scientific">Panagrellus redivivus</name>
    <name type="common">Microworm</name>
    <dbReference type="NCBI Taxonomy" id="6233"/>
    <lineage>
        <taxon>Eukaryota</taxon>
        <taxon>Metazoa</taxon>
        <taxon>Ecdysozoa</taxon>
        <taxon>Nematoda</taxon>
        <taxon>Chromadorea</taxon>
        <taxon>Rhabditida</taxon>
        <taxon>Tylenchina</taxon>
        <taxon>Panagrolaimomorpha</taxon>
        <taxon>Panagrolaimoidea</taxon>
        <taxon>Panagrolaimidae</taxon>
        <taxon>Panagrellus</taxon>
    </lineage>
</organism>
<evidence type="ECO:0000313" key="7">
    <source>
        <dbReference type="WBParaSite" id="Pan_g4914.t2"/>
    </source>
</evidence>
<dbReference type="SMART" id="SM00498">
    <property type="entry name" value="FH2"/>
    <property type="match status" value="1"/>
</dbReference>
<dbReference type="GO" id="GO:0005829">
    <property type="term" value="C:cytosol"/>
    <property type="evidence" value="ECO:0007669"/>
    <property type="project" value="TreeGrafter"/>
</dbReference>
<feature type="compositionally biased region" description="Pro residues" evidence="3">
    <location>
        <begin position="556"/>
        <end position="565"/>
    </location>
</feature>
<comment type="similarity">
    <text evidence="1">Belongs to the formin homology family.</text>
</comment>
<evidence type="ECO:0000256" key="2">
    <source>
        <dbReference type="SAM" id="Coils"/>
    </source>
</evidence>
<dbReference type="SUPFAM" id="SSF48371">
    <property type="entry name" value="ARM repeat"/>
    <property type="match status" value="1"/>
</dbReference>
<dbReference type="AlphaFoldDB" id="A0A7E4ZZK0"/>
<feature type="region of interest" description="Disordered" evidence="3">
    <location>
        <begin position="494"/>
        <end position="575"/>
    </location>
</feature>
<dbReference type="Proteomes" id="UP000492821">
    <property type="component" value="Unassembled WGS sequence"/>
</dbReference>
<dbReference type="GO" id="GO:0016477">
    <property type="term" value="P:cell migration"/>
    <property type="evidence" value="ECO:0007669"/>
    <property type="project" value="TreeGrafter"/>
</dbReference>
<dbReference type="GO" id="GO:0030866">
    <property type="term" value="P:cortical actin cytoskeleton organization"/>
    <property type="evidence" value="ECO:0007669"/>
    <property type="project" value="TreeGrafter"/>
</dbReference>
<dbReference type="Gene3D" id="1.25.10.10">
    <property type="entry name" value="Leucine-rich Repeat Variant"/>
    <property type="match status" value="2"/>
</dbReference>
<dbReference type="InterPro" id="IPR015425">
    <property type="entry name" value="FH2_Formin"/>
</dbReference>
<dbReference type="Pfam" id="PF02181">
    <property type="entry name" value="FH2"/>
    <property type="match status" value="1"/>
</dbReference>
<feature type="domain" description="GBD/FH3" evidence="4">
    <location>
        <begin position="33"/>
        <end position="461"/>
    </location>
</feature>
<dbReference type="PROSITE" id="PS51444">
    <property type="entry name" value="FH2"/>
    <property type="match status" value="1"/>
</dbReference>
<protein>
    <submittedName>
        <fullName evidence="7">GBD/FH3 domain-containing protein</fullName>
    </submittedName>
</protein>
<sequence length="1094" mass="122020">MVLIELPASRNGTLEAKANGHAPPPESLGMTLPSMPSEEEVLRAFDDVLKHMDLPPDKLRALRDCALKKKWMLVCDQRSISQVTEPEVYLEKLRACYDKKLQKKLKKTIGNETSTTILKHIEISLRTNSIDWVQKFLNAENDGLRVIVDCLTQCQNSFSSFAEVPSSFASSSLGCLNENSVLADSSSTSGGLPEDTRWYKRQALSSSKPGKGNKVLGDVEEDIHVCVACLRAIMNNKHGFNKVFNDDEAIYCIARSILHPSLKTKASVIELLSAICLVKDGHELIVKAFNRFRDEYRETVRFKTLFHFFRFPHEFNVEFMAASMQLINVLVHSVDDFNYRVFLQHEFYLLGLDEYLDLLADEPSEPLQTQRQSYIGNIIDVRSLVQTSRENVVLRENCESLQTSLSQARETIQQAHVEYVSCKTRLERQMDEIRTEQKAIVQLHQIELNTKNAELQATKANLSNLQLRLEEISAVKKSMEQELRAVQAKPAPITPTVVRTSSPTAVEQPNIPAVSSKAPPPPPPPPPSAIAPIRGGPPPPPPPPPGGPPNLKAGPGGPPPPPPPIGGLNLKATANGLPPADCKTLRRVIQPKTKLPQLTWSALKPNEVKGTVFMDLNDEKLQDTVDFSFLEENFKLNLGPTTSADSTEQHSPVPSVNSVPAKESTTTLLSSKRLQNVAITRRKIARSADELMMAVHRFDISLLPAELVDILIPVLPSTEEIQMYNEYSAQNNGSFEGLSLEDQFVASLVGIERLQFKLKVMSFMASFDESSRLIKPSLMSLTAASTALKEAKKFHKVLEVILLFGNFLNGHRKGSVYGFKISSLDTLRVMRSSSDHKLTLLHAIVQAITDKYPDLLNFDESLKVLERASQVNLESIQTDVRELENMFKQAAREKEQKGSDCPEALATFVDKASTTMTELQTELNLASETFKEVVEFFGENYRKQQPNVFFTYVVNFCKNFRKAAVELKERSQALARKAEEKNHQANSPRRNGAGGTKSTALMSELNARINRSAKLTSSDIDDGDFERIVNSGSIYRIPFLKVFFLSHFLPTPSVKTLIVPFQTSKADTSLPMAHLCRPSVLERVPLHLGVMSRE</sequence>
<dbReference type="InterPro" id="IPR010472">
    <property type="entry name" value="FH3_dom"/>
</dbReference>
<reference evidence="7" key="2">
    <citation type="submission" date="2020-10" db="UniProtKB">
        <authorList>
            <consortium name="WormBaseParasite"/>
        </authorList>
    </citation>
    <scope>IDENTIFICATION</scope>
</reference>
<name>A0A7E4ZZK0_PANRE</name>
<dbReference type="PANTHER" id="PTHR45857:SF4">
    <property type="entry name" value="FORMIN-LIKE PROTEIN"/>
    <property type="match status" value="1"/>
</dbReference>
<feature type="compositionally biased region" description="Pro residues" evidence="3">
    <location>
        <begin position="518"/>
        <end position="548"/>
    </location>
</feature>
<feature type="domain" description="FH2" evidence="5">
    <location>
        <begin position="585"/>
        <end position="986"/>
    </location>
</feature>
<dbReference type="GO" id="GO:0031267">
    <property type="term" value="F:small GTPase binding"/>
    <property type="evidence" value="ECO:0007669"/>
    <property type="project" value="InterPro"/>
</dbReference>
<dbReference type="InterPro" id="IPR014768">
    <property type="entry name" value="GBD/FH3_dom"/>
</dbReference>
<dbReference type="SUPFAM" id="SSF101447">
    <property type="entry name" value="Formin homology 2 domain (FH2 domain)"/>
    <property type="match status" value="1"/>
</dbReference>
<feature type="coiled-coil region" evidence="2">
    <location>
        <begin position="448"/>
        <end position="489"/>
    </location>
</feature>
<feature type="region of interest" description="Disordered" evidence="3">
    <location>
        <begin position="975"/>
        <end position="997"/>
    </location>
</feature>
<dbReference type="GO" id="GO:0008360">
    <property type="term" value="P:regulation of cell shape"/>
    <property type="evidence" value="ECO:0007669"/>
    <property type="project" value="TreeGrafter"/>
</dbReference>
<keyword evidence="2" id="KW-0175">Coiled coil</keyword>
<feature type="region of interest" description="Disordered" evidence="3">
    <location>
        <begin position="640"/>
        <end position="664"/>
    </location>
</feature>